<keyword evidence="2" id="KW-1003">Cell membrane</keyword>
<dbReference type="InterPro" id="IPR051461">
    <property type="entry name" value="UPF0750_membrane"/>
</dbReference>
<evidence type="ECO:0000313" key="7">
    <source>
        <dbReference type="EMBL" id="AWI74998.1"/>
    </source>
</evidence>
<accession>A0A2U8GNC2</accession>
<keyword evidence="3 6" id="KW-0812">Transmembrane</keyword>
<evidence type="ECO:0000313" key="8">
    <source>
        <dbReference type="Proteomes" id="UP000244930"/>
    </source>
</evidence>
<dbReference type="RefSeq" id="WP_108948706.1">
    <property type="nucleotide sequence ID" value="NZ_CP022187.1"/>
</dbReference>
<protein>
    <recommendedName>
        <fullName evidence="9">YitT family protein</fullName>
    </recommendedName>
</protein>
<keyword evidence="5 6" id="KW-0472">Membrane</keyword>
<evidence type="ECO:0000256" key="6">
    <source>
        <dbReference type="SAM" id="Phobius"/>
    </source>
</evidence>
<reference evidence="7 8" key="1">
    <citation type="submission" date="2017-06" db="EMBL/GenBank/DDBJ databases">
        <title>Azoarcus.</title>
        <authorList>
            <person name="Woo J.-H."/>
            <person name="Kim H.-S."/>
        </authorList>
    </citation>
    <scope>NUCLEOTIDE SEQUENCE [LARGE SCALE GENOMIC DNA]</scope>
    <source>
        <strain evidence="7 8">TSPY31</strain>
    </source>
</reference>
<name>A0A2U8GNC2_9RHOO</name>
<dbReference type="Pfam" id="PF02588">
    <property type="entry name" value="YitT_membrane"/>
    <property type="match status" value="1"/>
</dbReference>
<proteinExistence type="predicted"/>
<dbReference type="InterPro" id="IPR003740">
    <property type="entry name" value="YitT"/>
</dbReference>
<keyword evidence="4 6" id="KW-1133">Transmembrane helix</keyword>
<feature type="transmembrane region" description="Helical" evidence="6">
    <location>
        <begin position="186"/>
        <end position="203"/>
    </location>
</feature>
<evidence type="ECO:0000256" key="1">
    <source>
        <dbReference type="ARBA" id="ARBA00004651"/>
    </source>
</evidence>
<keyword evidence="8" id="KW-1185">Reference proteome</keyword>
<dbReference type="Proteomes" id="UP000244930">
    <property type="component" value="Chromosome"/>
</dbReference>
<sequence length="213" mass="22658">MSNAPSQSAPEAPAELSARHSPLDDVQALLVGTLFLALSISFFRDAGMLTGGTAGLAFLIHYAFDLPFGAAFFAINLPFYIFALRALGREFTLKTFCTVLLLSVCTEYLPSMLSIAHVDPVFAAIMGGLLAGTGLLMLIRHRSSLGGVGVLAIYLQQRKGWRAGWVQMAADCVIMALALLAVDARLVGLSVLGAVAVNFVIAVNHRPGRYFGI</sequence>
<evidence type="ECO:0000256" key="3">
    <source>
        <dbReference type="ARBA" id="ARBA00022692"/>
    </source>
</evidence>
<dbReference type="GO" id="GO:0005886">
    <property type="term" value="C:plasma membrane"/>
    <property type="evidence" value="ECO:0007669"/>
    <property type="project" value="UniProtKB-SubCell"/>
</dbReference>
<evidence type="ECO:0000256" key="5">
    <source>
        <dbReference type="ARBA" id="ARBA00023136"/>
    </source>
</evidence>
<evidence type="ECO:0008006" key="9">
    <source>
        <dbReference type="Google" id="ProtNLM"/>
    </source>
</evidence>
<comment type="subcellular location">
    <subcellularLocation>
        <location evidence="1">Cell membrane</location>
        <topology evidence="1">Multi-pass membrane protein</topology>
    </subcellularLocation>
</comment>
<dbReference type="KEGG" id="acom:CEW83_06970"/>
<organism evidence="7 8">
    <name type="scientific">Parazoarcus communis</name>
    <dbReference type="NCBI Taxonomy" id="41977"/>
    <lineage>
        <taxon>Bacteria</taxon>
        <taxon>Pseudomonadati</taxon>
        <taxon>Pseudomonadota</taxon>
        <taxon>Betaproteobacteria</taxon>
        <taxon>Rhodocyclales</taxon>
        <taxon>Zoogloeaceae</taxon>
        <taxon>Parazoarcus</taxon>
    </lineage>
</organism>
<feature type="transmembrane region" description="Helical" evidence="6">
    <location>
        <begin position="160"/>
        <end position="180"/>
    </location>
</feature>
<evidence type="ECO:0000256" key="4">
    <source>
        <dbReference type="ARBA" id="ARBA00022989"/>
    </source>
</evidence>
<feature type="transmembrane region" description="Helical" evidence="6">
    <location>
        <begin position="91"/>
        <end position="109"/>
    </location>
</feature>
<evidence type="ECO:0000256" key="2">
    <source>
        <dbReference type="ARBA" id="ARBA00022475"/>
    </source>
</evidence>
<dbReference type="PANTHER" id="PTHR33545">
    <property type="entry name" value="UPF0750 MEMBRANE PROTEIN YITT-RELATED"/>
    <property type="match status" value="1"/>
</dbReference>
<gene>
    <name evidence="7" type="ORF">CEW83_06970</name>
</gene>
<feature type="transmembrane region" description="Helical" evidence="6">
    <location>
        <begin position="26"/>
        <end position="43"/>
    </location>
</feature>
<dbReference type="PANTHER" id="PTHR33545:SF5">
    <property type="entry name" value="UPF0750 MEMBRANE PROTEIN YITT"/>
    <property type="match status" value="1"/>
</dbReference>
<feature type="transmembrane region" description="Helical" evidence="6">
    <location>
        <begin position="121"/>
        <end position="139"/>
    </location>
</feature>
<dbReference type="EMBL" id="CP022187">
    <property type="protein sequence ID" value="AWI74998.1"/>
    <property type="molecule type" value="Genomic_DNA"/>
</dbReference>
<dbReference type="AlphaFoldDB" id="A0A2U8GNC2"/>
<feature type="transmembrane region" description="Helical" evidence="6">
    <location>
        <begin position="55"/>
        <end position="79"/>
    </location>
</feature>